<evidence type="ECO:0000313" key="2">
    <source>
        <dbReference type="EMBL" id="OBZ77072.1"/>
    </source>
</evidence>
<proteinExistence type="predicted"/>
<sequence length="77" mass="8468">MAEANADVYSIVGIASESVKPEAFDTPDEPDSDRLFVVAEKLLGEPHVAVRGTCAKEKREPPRSTKLVKARSRLKRC</sequence>
<gene>
    <name evidence="2" type="ORF">A0H81_03173</name>
</gene>
<dbReference type="EMBL" id="LUGG01000003">
    <property type="protein sequence ID" value="OBZ77072.1"/>
    <property type="molecule type" value="Genomic_DNA"/>
</dbReference>
<protein>
    <submittedName>
        <fullName evidence="2">Uncharacterized protein</fullName>
    </submittedName>
</protein>
<feature type="region of interest" description="Disordered" evidence="1">
    <location>
        <begin position="54"/>
        <end position="77"/>
    </location>
</feature>
<keyword evidence="3" id="KW-1185">Reference proteome</keyword>
<comment type="caution">
    <text evidence="2">The sequence shown here is derived from an EMBL/GenBank/DDBJ whole genome shotgun (WGS) entry which is preliminary data.</text>
</comment>
<dbReference type="AlphaFoldDB" id="A0A1C7MJM5"/>
<feature type="compositionally biased region" description="Basic residues" evidence="1">
    <location>
        <begin position="66"/>
        <end position="77"/>
    </location>
</feature>
<feature type="compositionally biased region" description="Basic and acidic residues" evidence="1">
    <location>
        <begin position="54"/>
        <end position="63"/>
    </location>
</feature>
<dbReference type="Proteomes" id="UP000092993">
    <property type="component" value="Unassembled WGS sequence"/>
</dbReference>
<name>A0A1C7MJM5_GRIFR</name>
<evidence type="ECO:0000256" key="1">
    <source>
        <dbReference type="SAM" id="MobiDB-lite"/>
    </source>
</evidence>
<accession>A0A1C7MJM5</accession>
<reference evidence="2 3" key="1">
    <citation type="submission" date="2016-03" db="EMBL/GenBank/DDBJ databases">
        <title>Whole genome sequencing of Grifola frondosa 9006-11.</title>
        <authorList>
            <person name="Min B."/>
            <person name="Park H."/>
            <person name="Kim J.-G."/>
            <person name="Cho H."/>
            <person name="Oh Y.-L."/>
            <person name="Kong W.-S."/>
            <person name="Choi I.-G."/>
        </authorList>
    </citation>
    <scope>NUCLEOTIDE SEQUENCE [LARGE SCALE GENOMIC DNA]</scope>
    <source>
        <strain evidence="2 3">9006-11</strain>
    </source>
</reference>
<evidence type="ECO:0000313" key="3">
    <source>
        <dbReference type="Proteomes" id="UP000092993"/>
    </source>
</evidence>
<organism evidence="2 3">
    <name type="scientific">Grifola frondosa</name>
    <name type="common">Maitake</name>
    <name type="synonym">Polyporus frondosus</name>
    <dbReference type="NCBI Taxonomy" id="5627"/>
    <lineage>
        <taxon>Eukaryota</taxon>
        <taxon>Fungi</taxon>
        <taxon>Dikarya</taxon>
        <taxon>Basidiomycota</taxon>
        <taxon>Agaricomycotina</taxon>
        <taxon>Agaricomycetes</taxon>
        <taxon>Polyporales</taxon>
        <taxon>Grifolaceae</taxon>
        <taxon>Grifola</taxon>
    </lineage>
</organism>